<keyword evidence="9" id="KW-0067">ATP-binding</keyword>
<dbReference type="SMART" id="SM00304">
    <property type="entry name" value="HAMP"/>
    <property type="match status" value="1"/>
</dbReference>
<dbReference type="SUPFAM" id="SSF158472">
    <property type="entry name" value="HAMP domain-like"/>
    <property type="match status" value="1"/>
</dbReference>
<evidence type="ECO:0000313" key="14">
    <source>
        <dbReference type="Proteomes" id="UP000640583"/>
    </source>
</evidence>
<dbReference type="CDD" id="cd00082">
    <property type="entry name" value="HisKA"/>
    <property type="match status" value="1"/>
</dbReference>
<keyword evidence="8" id="KW-0418">Kinase</keyword>
<keyword evidence="10" id="KW-1133">Transmembrane helix</keyword>
<proteinExistence type="predicted"/>
<dbReference type="InterPro" id="IPR036890">
    <property type="entry name" value="HATPase_C_sf"/>
</dbReference>
<dbReference type="PROSITE" id="PS50109">
    <property type="entry name" value="HIS_KIN"/>
    <property type="match status" value="1"/>
</dbReference>
<evidence type="ECO:0000256" key="10">
    <source>
        <dbReference type="SAM" id="Phobius"/>
    </source>
</evidence>
<dbReference type="InterPro" id="IPR003661">
    <property type="entry name" value="HisK_dim/P_dom"/>
</dbReference>
<keyword evidence="10" id="KW-0812">Transmembrane</keyword>
<dbReference type="EMBL" id="JADCKQ010000003">
    <property type="protein sequence ID" value="MBI1493220.1"/>
    <property type="molecule type" value="Genomic_DNA"/>
</dbReference>
<evidence type="ECO:0000259" key="11">
    <source>
        <dbReference type="PROSITE" id="PS50109"/>
    </source>
</evidence>
<dbReference type="Pfam" id="PF02518">
    <property type="entry name" value="HATPase_c"/>
    <property type="match status" value="1"/>
</dbReference>
<dbReference type="AlphaFoldDB" id="A0A8J7LK58"/>
<accession>A0A8J7LK58</accession>
<keyword evidence="6" id="KW-0808">Transferase</keyword>
<dbReference type="PANTHER" id="PTHR44936:SF10">
    <property type="entry name" value="SENSOR PROTEIN RSTB"/>
    <property type="match status" value="1"/>
</dbReference>
<keyword evidence="5" id="KW-0597">Phosphoprotein</keyword>
<comment type="subcellular location">
    <subcellularLocation>
        <location evidence="2">Cell membrane</location>
        <topology evidence="2">Multi-pass membrane protein</topology>
    </subcellularLocation>
</comment>
<dbReference type="SMART" id="SM00387">
    <property type="entry name" value="HATPase_c"/>
    <property type="match status" value="1"/>
</dbReference>
<keyword evidence="10" id="KW-0472">Membrane</keyword>
<feature type="domain" description="Histidine kinase" evidence="11">
    <location>
        <begin position="243"/>
        <end position="442"/>
    </location>
</feature>
<dbReference type="GO" id="GO:0005524">
    <property type="term" value="F:ATP binding"/>
    <property type="evidence" value="ECO:0007669"/>
    <property type="project" value="UniProtKB-KW"/>
</dbReference>
<protein>
    <recommendedName>
        <fullName evidence="3">histidine kinase</fullName>
        <ecNumber evidence="3">2.7.13.3</ecNumber>
    </recommendedName>
</protein>
<dbReference type="InterPro" id="IPR003660">
    <property type="entry name" value="HAMP_dom"/>
</dbReference>
<gene>
    <name evidence="13" type="ORF">H1D41_06195</name>
</gene>
<evidence type="ECO:0000256" key="1">
    <source>
        <dbReference type="ARBA" id="ARBA00000085"/>
    </source>
</evidence>
<name>A0A8J7LK58_9RHOB</name>
<dbReference type="InterPro" id="IPR050980">
    <property type="entry name" value="2C_sensor_his_kinase"/>
</dbReference>
<dbReference type="InterPro" id="IPR003594">
    <property type="entry name" value="HATPase_dom"/>
</dbReference>
<keyword evidence="7" id="KW-0547">Nucleotide-binding</keyword>
<dbReference type="SUPFAM" id="SSF55874">
    <property type="entry name" value="ATPase domain of HSP90 chaperone/DNA topoisomerase II/histidine kinase"/>
    <property type="match status" value="1"/>
</dbReference>
<dbReference type="CDD" id="cd06225">
    <property type="entry name" value="HAMP"/>
    <property type="match status" value="1"/>
</dbReference>
<dbReference type="InterPro" id="IPR004358">
    <property type="entry name" value="Sig_transdc_His_kin-like_C"/>
</dbReference>
<evidence type="ECO:0000256" key="7">
    <source>
        <dbReference type="ARBA" id="ARBA00022741"/>
    </source>
</evidence>
<dbReference type="InterPro" id="IPR005467">
    <property type="entry name" value="His_kinase_dom"/>
</dbReference>
<dbReference type="PROSITE" id="PS50885">
    <property type="entry name" value="HAMP"/>
    <property type="match status" value="1"/>
</dbReference>
<keyword evidence="14" id="KW-1185">Reference proteome</keyword>
<dbReference type="Pfam" id="PF00512">
    <property type="entry name" value="HisKA"/>
    <property type="match status" value="1"/>
</dbReference>
<dbReference type="SUPFAM" id="SSF47384">
    <property type="entry name" value="Homodimeric domain of signal transducing histidine kinase"/>
    <property type="match status" value="1"/>
</dbReference>
<dbReference type="GO" id="GO:0005886">
    <property type="term" value="C:plasma membrane"/>
    <property type="evidence" value="ECO:0007669"/>
    <property type="project" value="UniProtKB-SubCell"/>
</dbReference>
<feature type="domain" description="HAMP" evidence="12">
    <location>
        <begin position="183"/>
        <end position="235"/>
    </location>
</feature>
<dbReference type="RefSeq" id="WP_228848064.1">
    <property type="nucleotide sequence ID" value="NZ_JADCKQ010000003.1"/>
</dbReference>
<evidence type="ECO:0000256" key="2">
    <source>
        <dbReference type="ARBA" id="ARBA00004651"/>
    </source>
</evidence>
<keyword evidence="4" id="KW-1003">Cell membrane</keyword>
<evidence type="ECO:0000256" key="5">
    <source>
        <dbReference type="ARBA" id="ARBA00022553"/>
    </source>
</evidence>
<feature type="transmembrane region" description="Helical" evidence="10">
    <location>
        <begin position="163"/>
        <end position="182"/>
    </location>
</feature>
<comment type="caution">
    <text evidence="13">The sequence shown here is derived from an EMBL/GenBank/DDBJ whole genome shotgun (WGS) entry which is preliminary data.</text>
</comment>
<dbReference type="EC" id="2.7.13.3" evidence="3"/>
<dbReference type="SMART" id="SM00388">
    <property type="entry name" value="HisKA"/>
    <property type="match status" value="1"/>
</dbReference>
<evidence type="ECO:0000256" key="8">
    <source>
        <dbReference type="ARBA" id="ARBA00022777"/>
    </source>
</evidence>
<evidence type="ECO:0000256" key="3">
    <source>
        <dbReference type="ARBA" id="ARBA00012438"/>
    </source>
</evidence>
<reference evidence="13" key="1">
    <citation type="submission" date="2020-10" db="EMBL/GenBank/DDBJ databases">
        <title>Paenihalocynthiibacter styelae gen. nov., sp. nov., isolated from stalked sea squirt Styela clava.</title>
        <authorList>
            <person name="Kim Y.-O."/>
            <person name="Yoon J.-H."/>
        </authorList>
    </citation>
    <scope>NUCLEOTIDE SEQUENCE</scope>
    <source>
        <strain evidence="13">MYP1-1</strain>
    </source>
</reference>
<dbReference type="Gene3D" id="3.30.565.10">
    <property type="entry name" value="Histidine kinase-like ATPase, C-terminal domain"/>
    <property type="match status" value="1"/>
</dbReference>
<dbReference type="InterPro" id="IPR036097">
    <property type="entry name" value="HisK_dim/P_sf"/>
</dbReference>
<evidence type="ECO:0000259" key="12">
    <source>
        <dbReference type="PROSITE" id="PS50885"/>
    </source>
</evidence>
<dbReference type="GO" id="GO:0000155">
    <property type="term" value="F:phosphorelay sensor kinase activity"/>
    <property type="evidence" value="ECO:0007669"/>
    <property type="project" value="InterPro"/>
</dbReference>
<evidence type="ECO:0000256" key="4">
    <source>
        <dbReference type="ARBA" id="ARBA00022475"/>
    </source>
</evidence>
<comment type="catalytic activity">
    <reaction evidence="1">
        <text>ATP + protein L-histidine = ADP + protein N-phospho-L-histidine.</text>
        <dbReference type="EC" id="2.7.13.3"/>
    </reaction>
</comment>
<evidence type="ECO:0000256" key="6">
    <source>
        <dbReference type="ARBA" id="ARBA00022679"/>
    </source>
</evidence>
<evidence type="ECO:0000256" key="9">
    <source>
        <dbReference type="ARBA" id="ARBA00022840"/>
    </source>
</evidence>
<organism evidence="13 14">
    <name type="scientific">Halocynthiibacter styelae</name>
    <dbReference type="NCBI Taxonomy" id="2761955"/>
    <lineage>
        <taxon>Bacteria</taxon>
        <taxon>Pseudomonadati</taxon>
        <taxon>Pseudomonadota</taxon>
        <taxon>Alphaproteobacteria</taxon>
        <taxon>Rhodobacterales</taxon>
        <taxon>Paracoccaceae</taxon>
        <taxon>Halocynthiibacter</taxon>
    </lineage>
</organism>
<dbReference type="Pfam" id="PF00672">
    <property type="entry name" value="HAMP"/>
    <property type="match status" value="1"/>
</dbReference>
<dbReference type="Gene3D" id="1.10.287.130">
    <property type="match status" value="1"/>
</dbReference>
<sequence length="442" mass="48703">MMPRSLFGQVAALTLTALFIAQAAAFWVFSVERAQSLRNTQKAAMTEQAIQIAELIQTAPHDIHETLTLAASSNYVSFEHAQTPVLVENWTPIDAWENGRQSEHINLLHNRFSPPGQQWLRDLMKQSGFAPVKVTMSLPIQTGDWLNVTAQFDSPAVLLPPEIIGLTAFLLLLTGGALWLGLRRVTKPLEELTALTGEIGVGHRSITSPTHGPREARQLSEAMQQMQQRLSDTINARTQMLAALGHDLRSPLTALRLQAEMIDEDETRERMIVSLEEMQDMTEATLAYARGVDYRAPTERLSLPEMLTHLAGELAGRGPEITAHNADVAPISVRKIPMQRAFRNLLENAQRYGQGAEVTVSQMDAGLRVEITDFGPGIPEGDLERVFNPFERLEKSRSAETGGNGLGLAIARSIIEGHSGTIQLSNHAKHGLTVCVHIPFQM</sequence>
<evidence type="ECO:0000313" key="13">
    <source>
        <dbReference type="EMBL" id="MBI1493220.1"/>
    </source>
</evidence>
<dbReference type="Proteomes" id="UP000640583">
    <property type="component" value="Unassembled WGS sequence"/>
</dbReference>
<dbReference type="PANTHER" id="PTHR44936">
    <property type="entry name" value="SENSOR PROTEIN CREC"/>
    <property type="match status" value="1"/>
</dbReference>
<dbReference type="PRINTS" id="PR00344">
    <property type="entry name" value="BCTRLSENSOR"/>
</dbReference>